<dbReference type="EMBL" id="JAFEUZ010000021">
    <property type="protein sequence ID" value="KAG5479475.1"/>
    <property type="molecule type" value="Genomic_DNA"/>
</dbReference>
<proteinExistence type="predicted"/>
<reference evidence="2 3" key="1">
    <citation type="submission" date="2021-03" db="EMBL/GenBank/DDBJ databases">
        <title>Leishmania (Mundinia) martiniquensis Genome sequencing and assembly.</title>
        <authorList>
            <person name="Almutairi H."/>
            <person name="Gatherer D."/>
        </authorList>
    </citation>
    <scope>NUCLEOTIDE SEQUENCE [LARGE SCALE GENOMIC DNA]</scope>
    <source>
        <strain evidence="2">LSCM1</strain>
    </source>
</reference>
<protein>
    <submittedName>
        <fullName evidence="2">Uncharacterized protein</fullName>
    </submittedName>
</protein>
<keyword evidence="3" id="KW-1185">Reference proteome</keyword>
<sequence>MVSLVSGARPVSSPLRRGPSSGPSTISLRMTTLALVVLVVTVLHSFGAPPGVQASATRAHFRCLRPFSATGTFASVAKARPSQNCDLFYFTVEDAAAELKCASPSPATAVAAAAVAGETSCNVTVRWSMRRAPDAAARLQRQVGADKDYLMRGASTTSTTSTPAPAPSSNPSAAYLVTEDADVWRYAVSLKAKGDSTINYKGFHSGDGYSLCCDALEEADCVWMTPQRGDNDLACDEDIGDGPVPQHSRMLRSCPLPFPAPSGVGAAFGASSGARVALTDLEDEERSGLFHGVVTKPLHRIVEGPWEVMVQMWRRRQRIPRDGAGPSSSILTDAAIEAEVLGRLVIPFTLNMAELQKNGRITQAPSMALTVEDVVEVAGGEATGESEDL</sequence>
<dbReference type="KEGG" id="lmat:92514745"/>
<evidence type="ECO:0000313" key="3">
    <source>
        <dbReference type="Proteomes" id="UP000673552"/>
    </source>
</evidence>
<gene>
    <name evidence="2" type="ORF">LSCM1_04739</name>
</gene>
<comment type="caution">
    <text evidence="2">The sequence shown here is derived from an EMBL/GenBank/DDBJ whole genome shotgun (WGS) entry which is preliminary data.</text>
</comment>
<name>A0A836H8E5_9TRYP</name>
<dbReference type="GeneID" id="92514745"/>
<evidence type="ECO:0000256" key="1">
    <source>
        <dbReference type="SAM" id="MobiDB-lite"/>
    </source>
</evidence>
<dbReference type="OrthoDB" id="242263at2759"/>
<dbReference type="RefSeq" id="XP_067179030.1">
    <property type="nucleotide sequence ID" value="XM_067322233.1"/>
</dbReference>
<organism evidence="2 3">
    <name type="scientific">Leishmania martiniquensis</name>
    <dbReference type="NCBI Taxonomy" id="1580590"/>
    <lineage>
        <taxon>Eukaryota</taxon>
        <taxon>Discoba</taxon>
        <taxon>Euglenozoa</taxon>
        <taxon>Kinetoplastea</taxon>
        <taxon>Metakinetoplastina</taxon>
        <taxon>Trypanosomatida</taxon>
        <taxon>Trypanosomatidae</taxon>
        <taxon>Leishmaniinae</taxon>
        <taxon>Leishmania</taxon>
    </lineage>
</organism>
<evidence type="ECO:0000313" key="2">
    <source>
        <dbReference type="EMBL" id="KAG5479475.1"/>
    </source>
</evidence>
<feature type="compositionally biased region" description="Low complexity" evidence="1">
    <location>
        <begin position="9"/>
        <end position="23"/>
    </location>
</feature>
<accession>A0A836H8E5</accession>
<dbReference type="Proteomes" id="UP000673552">
    <property type="component" value="Chromosome 21"/>
</dbReference>
<feature type="region of interest" description="Disordered" evidence="1">
    <location>
        <begin position="1"/>
        <end position="23"/>
    </location>
</feature>
<dbReference type="AlphaFoldDB" id="A0A836H8E5"/>